<feature type="transmembrane region" description="Helical" evidence="6">
    <location>
        <begin position="366"/>
        <end position="388"/>
    </location>
</feature>
<comment type="caution">
    <text evidence="7">The sequence shown here is derived from an EMBL/GenBank/DDBJ whole genome shotgun (WGS) entry which is preliminary data.</text>
</comment>
<feature type="transmembrane region" description="Helical" evidence="6">
    <location>
        <begin position="43"/>
        <end position="69"/>
    </location>
</feature>
<evidence type="ECO:0000256" key="2">
    <source>
        <dbReference type="ARBA" id="ARBA00022475"/>
    </source>
</evidence>
<evidence type="ECO:0000256" key="3">
    <source>
        <dbReference type="ARBA" id="ARBA00022692"/>
    </source>
</evidence>
<feature type="transmembrane region" description="Helical" evidence="6">
    <location>
        <begin position="279"/>
        <end position="300"/>
    </location>
</feature>
<dbReference type="GO" id="GO:0015297">
    <property type="term" value="F:antiporter activity"/>
    <property type="evidence" value="ECO:0007669"/>
    <property type="project" value="InterPro"/>
</dbReference>
<organism evidence="7 8">
    <name type="scientific">Salinibacillus xinjiangensis</name>
    <dbReference type="NCBI Taxonomy" id="1229268"/>
    <lineage>
        <taxon>Bacteria</taxon>
        <taxon>Bacillati</taxon>
        <taxon>Bacillota</taxon>
        <taxon>Bacilli</taxon>
        <taxon>Bacillales</taxon>
        <taxon>Bacillaceae</taxon>
        <taxon>Salinibacillus</taxon>
    </lineage>
</organism>
<accession>A0A6G1X2L7</accession>
<proteinExistence type="predicted"/>
<reference evidence="7 8" key="1">
    <citation type="submission" date="2019-11" db="EMBL/GenBank/DDBJ databases">
        <authorList>
            <person name="Li J."/>
        </authorList>
    </citation>
    <scope>NUCLEOTIDE SEQUENCE [LARGE SCALE GENOMIC DNA]</scope>
    <source>
        <strain evidence="7 8">J4</strain>
    </source>
</reference>
<evidence type="ECO:0000256" key="5">
    <source>
        <dbReference type="ARBA" id="ARBA00023136"/>
    </source>
</evidence>
<feature type="transmembrane region" description="Helical" evidence="6">
    <location>
        <begin position="343"/>
        <end position="360"/>
    </location>
</feature>
<feature type="transmembrane region" description="Helical" evidence="6">
    <location>
        <begin position="133"/>
        <end position="154"/>
    </location>
</feature>
<evidence type="ECO:0000313" key="7">
    <source>
        <dbReference type="EMBL" id="MRG85068.1"/>
    </source>
</evidence>
<evidence type="ECO:0000313" key="8">
    <source>
        <dbReference type="Proteomes" id="UP000480185"/>
    </source>
</evidence>
<dbReference type="GO" id="GO:0042910">
    <property type="term" value="F:xenobiotic transmembrane transporter activity"/>
    <property type="evidence" value="ECO:0007669"/>
    <property type="project" value="InterPro"/>
</dbReference>
<dbReference type="Proteomes" id="UP000480185">
    <property type="component" value="Unassembled WGS sequence"/>
</dbReference>
<evidence type="ECO:0000256" key="6">
    <source>
        <dbReference type="SAM" id="Phobius"/>
    </source>
</evidence>
<feature type="transmembrane region" description="Helical" evidence="6">
    <location>
        <begin position="81"/>
        <end position="100"/>
    </location>
</feature>
<keyword evidence="5 6" id="KW-0472">Membrane</keyword>
<dbReference type="InterPro" id="IPR002528">
    <property type="entry name" value="MATE_fam"/>
</dbReference>
<dbReference type="Pfam" id="PF01554">
    <property type="entry name" value="MatE"/>
    <property type="match status" value="1"/>
</dbReference>
<dbReference type="EMBL" id="WJNH01000001">
    <property type="protein sequence ID" value="MRG85068.1"/>
    <property type="molecule type" value="Genomic_DNA"/>
</dbReference>
<gene>
    <name evidence="7" type="ORF">GH754_01855</name>
</gene>
<evidence type="ECO:0000256" key="4">
    <source>
        <dbReference type="ARBA" id="ARBA00022989"/>
    </source>
</evidence>
<protein>
    <submittedName>
        <fullName evidence="7">Oligosaccharide flippase family protein</fullName>
    </submittedName>
</protein>
<keyword evidence="4 6" id="KW-1133">Transmembrane helix</keyword>
<dbReference type="PANTHER" id="PTHR30250">
    <property type="entry name" value="PST FAMILY PREDICTED COLANIC ACID TRANSPORTER"/>
    <property type="match status" value="1"/>
</dbReference>
<dbReference type="PANTHER" id="PTHR30250:SF11">
    <property type="entry name" value="O-ANTIGEN TRANSPORTER-RELATED"/>
    <property type="match status" value="1"/>
</dbReference>
<dbReference type="GO" id="GO:0005886">
    <property type="term" value="C:plasma membrane"/>
    <property type="evidence" value="ECO:0007669"/>
    <property type="project" value="UniProtKB-SubCell"/>
</dbReference>
<dbReference type="AlphaFoldDB" id="A0A6G1X2L7"/>
<keyword evidence="3 6" id="KW-0812">Transmembrane</keyword>
<dbReference type="CDD" id="cd13128">
    <property type="entry name" value="MATE_Wzx_like"/>
    <property type="match status" value="1"/>
</dbReference>
<comment type="subcellular location">
    <subcellularLocation>
        <location evidence="1">Cell membrane</location>
        <topology evidence="1">Multi-pass membrane protein</topology>
    </subcellularLocation>
</comment>
<feature type="transmembrane region" description="Helical" evidence="6">
    <location>
        <begin position="312"/>
        <end position="331"/>
    </location>
</feature>
<feature type="transmembrane region" description="Helical" evidence="6">
    <location>
        <begin position="195"/>
        <end position="212"/>
    </location>
</feature>
<keyword evidence="2" id="KW-1003">Cell membrane</keyword>
<name>A0A6G1X2L7_9BACI</name>
<evidence type="ECO:0000256" key="1">
    <source>
        <dbReference type="ARBA" id="ARBA00004651"/>
    </source>
</evidence>
<feature type="transmembrane region" description="Helical" evidence="6">
    <location>
        <begin position="232"/>
        <end position="253"/>
    </location>
</feature>
<keyword evidence="8" id="KW-1185">Reference proteome</keyword>
<sequence>MFKRDFMKKILEAFVGKASFIIFTMVFSLVCTRLYGVEIFGQYTYAFTLVSILMFFAIAGMDNGLMYFIPKNGNDFLSFSFLLNFIVSCTITVLALYFVNEDYVRLMLPLVWLVSMEQVFFGVYRATGRIKEYFFINGFISILLRVLLVGVFYSLFGGNFASIACGVYLSFFVANFIYFFQNKHRFQRINYSKKFVFYSVPLAFSAVMGVMINKIDIIMIGNMMTEKEVGIYQIAIQVANIAGFILIIFNTVFAPKISELYHNSKVQELRKLYIHSTRILGLVSFFIITLLIVFSKYILWLFGSDLIEGQGVLILRSIGQFISSAVGSVWLMLSMTGKTKIQLYGNLLAFTLNVSLNYILIPKYGINGAAFASMVTLIFFNILGYILVSRQFKIKAFKII</sequence>
<feature type="transmembrane region" description="Helical" evidence="6">
    <location>
        <begin position="160"/>
        <end position="180"/>
    </location>
</feature>
<dbReference type="InterPro" id="IPR050833">
    <property type="entry name" value="Poly_Biosynth_Transport"/>
</dbReference>
<dbReference type="RefSeq" id="WP_153727021.1">
    <property type="nucleotide sequence ID" value="NZ_WJNH01000001.1"/>
</dbReference>
<dbReference type="OrthoDB" id="5240734at2"/>
<feature type="transmembrane region" description="Helical" evidence="6">
    <location>
        <begin position="20"/>
        <end position="37"/>
    </location>
</feature>